<evidence type="ECO:0000313" key="2">
    <source>
        <dbReference type="EMBL" id="MBM7810342.1"/>
    </source>
</evidence>
<accession>A0ABS2S275</accession>
<sequence length="307" mass="33895">MRPDHEAAVPAEHLTSRPEALPINAWRHLTAALPRRSTQSIFHAGVAHLVRIPVASCSPPRTAWAQPNHAEQGVSSTLHRLTPPARHDCLRQAVRGGEHDRSFFSSSLGASRPLFLLVSRTDPGKNWCCTARGWKEKESSPDRQAAKENEKKLRSCSPRMTCQRRPCFSWGCKRKACLHPQEKHGSPPGRPYGENTKAPVCTGRVESQKAKAASRAARGVPRAEGFGRRGLCGRIGAARAFGGLASRRTSTGYPHRVTEHRAREHDTRGHRVRGHRVRERRAGERRAEGHAPGSGRRRASGPRTEGV</sequence>
<dbReference type="Proteomes" id="UP001195724">
    <property type="component" value="Unassembled WGS sequence"/>
</dbReference>
<organism evidence="2 3">
    <name type="scientific">Saccharothrix algeriensis</name>
    <dbReference type="NCBI Taxonomy" id="173560"/>
    <lineage>
        <taxon>Bacteria</taxon>
        <taxon>Bacillati</taxon>
        <taxon>Actinomycetota</taxon>
        <taxon>Actinomycetes</taxon>
        <taxon>Pseudonocardiales</taxon>
        <taxon>Pseudonocardiaceae</taxon>
        <taxon>Saccharothrix</taxon>
    </lineage>
</organism>
<dbReference type="EMBL" id="JAFBCL010000001">
    <property type="protein sequence ID" value="MBM7810342.1"/>
    <property type="molecule type" value="Genomic_DNA"/>
</dbReference>
<name>A0ABS2S275_9PSEU</name>
<protein>
    <submittedName>
        <fullName evidence="2">Uncharacterized protein</fullName>
    </submittedName>
</protein>
<feature type="compositionally biased region" description="Basic and acidic residues" evidence="1">
    <location>
        <begin position="280"/>
        <end position="289"/>
    </location>
</feature>
<keyword evidence="3" id="KW-1185">Reference proteome</keyword>
<feature type="region of interest" description="Disordered" evidence="1">
    <location>
        <begin position="259"/>
        <end position="307"/>
    </location>
</feature>
<reference evidence="2 3" key="1">
    <citation type="submission" date="2021-01" db="EMBL/GenBank/DDBJ databases">
        <title>Sequencing the genomes of 1000 actinobacteria strains.</title>
        <authorList>
            <person name="Klenk H.-P."/>
        </authorList>
    </citation>
    <scope>NUCLEOTIDE SEQUENCE [LARGE SCALE GENOMIC DNA]</scope>
    <source>
        <strain evidence="2 3">DSM 44581</strain>
    </source>
</reference>
<evidence type="ECO:0000256" key="1">
    <source>
        <dbReference type="SAM" id="MobiDB-lite"/>
    </source>
</evidence>
<comment type="caution">
    <text evidence="2">The sequence shown here is derived from an EMBL/GenBank/DDBJ whole genome shotgun (WGS) entry which is preliminary data.</text>
</comment>
<feature type="compositionally biased region" description="Basic residues" evidence="1">
    <location>
        <begin position="270"/>
        <end position="279"/>
    </location>
</feature>
<gene>
    <name evidence="2" type="ORF">JOE68_001207</name>
</gene>
<feature type="compositionally biased region" description="Basic and acidic residues" evidence="1">
    <location>
        <begin position="259"/>
        <end position="269"/>
    </location>
</feature>
<evidence type="ECO:0000313" key="3">
    <source>
        <dbReference type="Proteomes" id="UP001195724"/>
    </source>
</evidence>
<proteinExistence type="predicted"/>